<sequence>MIRAYSNKAFCRPVLVTPGWWQRRSRVTYGQEKFFEDSTAYLLNKPVSISGVHAKLLGSICKDRYLNFQISDGIA</sequence>
<proteinExistence type="predicted"/>
<accession>A0A3S2V466</accession>
<protein>
    <submittedName>
        <fullName evidence="1">Uncharacterized protein</fullName>
    </submittedName>
</protein>
<dbReference type="OrthoDB" id="9803892at2"/>
<dbReference type="EMBL" id="SACK01000001">
    <property type="protein sequence ID" value="RVU02968.1"/>
    <property type="molecule type" value="Genomic_DNA"/>
</dbReference>
<organism evidence="1 2">
    <name type="scientific">Mucilaginibacter limnophilus</name>
    <dbReference type="NCBI Taxonomy" id="1932778"/>
    <lineage>
        <taxon>Bacteria</taxon>
        <taxon>Pseudomonadati</taxon>
        <taxon>Bacteroidota</taxon>
        <taxon>Sphingobacteriia</taxon>
        <taxon>Sphingobacteriales</taxon>
        <taxon>Sphingobacteriaceae</taxon>
        <taxon>Mucilaginibacter</taxon>
    </lineage>
</organism>
<comment type="caution">
    <text evidence="1">The sequence shown here is derived from an EMBL/GenBank/DDBJ whole genome shotgun (WGS) entry which is preliminary data.</text>
</comment>
<name>A0A3S2V466_9SPHI</name>
<dbReference type="Proteomes" id="UP000282759">
    <property type="component" value="Unassembled WGS sequence"/>
</dbReference>
<keyword evidence="2" id="KW-1185">Reference proteome</keyword>
<reference evidence="1 2" key="1">
    <citation type="submission" date="2019-01" db="EMBL/GenBank/DDBJ databases">
        <authorList>
            <person name="Chen W.-M."/>
        </authorList>
    </citation>
    <scope>NUCLEOTIDE SEQUENCE [LARGE SCALE GENOMIC DNA]</scope>
    <source>
        <strain evidence="1 2">YBJ-36</strain>
    </source>
</reference>
<dbReference type="AlphaFoldDB" id="A0A3S2V466"/>
<evidence type="ECO:0000313" key="1">
    <source>
        <dbReference type="EMBL" id="RVU02968.1"/>
    </source>
</evidence>
<gene>
    <name evidence="1" type="ORF">EOD41_03270</name>
</gene>
<dbReference type="RefSeq" id="WP_127703333.1">
    <property type="nucleotide sequence ID" value="NZ_SACK01000001.1"/>
</dbReference>
<evidence type="ECO:0000313" key="2">
    <source>
        <dbReference type="Proteomes" id="UP000282759"/>
    </source>
</evidence>